<dbReference type="EMBL" id="JAAWVO010054522">
    <property type="protein sequence ID" value="MBN3321285.1"/>
    <property type="molecule type" value="Genomic_DNA"/>
</dbReference>
<keyword evidence="1" id="KW-0175">Coiled coil</keyword>
<dbReference type="Pfam" id="PF14645">
    <property type="entry name" value="Chibby"/>
    <property type="match status" value="1"/>
</dbReference>
<comment type="caution">
    <text evidence="2">The sequence shown here is derived from an EMBL/GenBank/DDBJ whole genome shotgun (WGS) entry which is preliminary data.</text>
</comment>
<reference evidence="2" key="1">
    <citation type="journal article" date="2021" name="Cell">
        <title>Tracing the genetic footprints of vertebrate landing in non-teleost ray-finned fishes.</title>
        <authorList>
            <person name="Bi X."/>
            <person name="Wang K."/>
            <person name="Yang L."/>
            <person name="Pan H."/>
            <person name="Jiang H."/>
            <person name="Wei Q."/>
            <person name="Fang M."/>
            <person name="Yu H."/>
            <person name="Zhu C."/>
            <person name="Cai Y."/>
            <person name="He Y."/>
            <person name="Gan X."/>
            <person name="Zeng H."/>
            <person name="Yu D."/>
            <person name="Zhu Y."/>
            <person name="Jiang H."/>
            <person name="Qiu Q."/>
            <person name="Yang H."/>
            <person name="Zhang Y.E."/>
            <person name="Wang W."/>
            <person name="Zhu M."/>
            <person name="He S."/>
            <person name="Zhang G."/>
        </authorList>
    </citation>
    <scope>NUCLEOTIDE SEQUENCE</scope>
    <source>
        <strain evidence="2">Allg_001</strain>
    </source>
</reference>
<accession>A0A8J7P0X3</accession>
<feature type="non-terminal residue" evidence="2">
    <location>
        <position position="162"/>
    </location>
</feature>
<gene>
    <name evidence="2" type="primary">Cby1_1</name>
    <name evidence="2" type="ORF">GTO95_0001200</name>
</gene>
<protein>
    <submittedName>
        <fullName evidence="2">CBY1 protein</fullName>
    </submittedName>
</protein>
<dbReference type="AlphaFoldDB" id="A0A8J7P0X3"/>
<feature type="non-terminal residue" evidence="2">
    <location>
        <position position="1"/>
    </location>
</feature>
<evidence type="ECO:0000256" key="1">
    <source>
        <dbReference type="SAM" id="Coils"/>
    </source>
</evidence>
<dbReference type="Proteomes" id="UP000736164">
    <property type="component" value="Unassembled WGS sequence"/>
</dbReference>
<keyword evidence="3" id="KW-1185">Reference proteome</keyword>
<feature type="coiled-coil region" evidence="1">
    <location>
        <begin position="86"/>
        <end position="113"/>
    </location>
</feature>
<evidence type="ECO:0000313" key="3">
    <source>
        <dbReference type="Proteomes" id="UP000736164"/>
    </source>
</evidence>
<proteinExistence type="predicted"/>
<evidence type="ECO:0000313" key="2">
    <source>
        <dbReference type="EMBL" id="MBN3321285.1"/>
    </source>
</evidence>
<dbReference type="CDD" id="cd07429">
    <property type="entry name" value="Cby_like"/>
    <property type="match status" value="1"/>
</dbReference>
<dbReference type="InterPro" id="IPR028118">
    <property type="entry name" value="Chibby_fam"/>
</dbReference>
<dbReference type="PANTHER" id="PTHR21533:SF17">
    <property type="entry name" value="PROTEIN CHIBBY HOMOLOG 3"/>
    <property type="match status" value="1"/>
</dbReference>
<organism evidence="2 3">
    <name type="scientific">Atractosteus spatula</name>
    <name type="common">Alligator gar</name>
    <name type="synonym">Lepisosteus spatula</name>
    <dbReference type="NCBI Taxonomy" id="7917"/>
    <lineage>
        <taxon>Eukaryota</taxon>
        <taxon>Metazoa</taxon>
        <taxon>Chordata</taxon>
        <taxon>Craniata</taxon>
        <taxon>Vertebrata</taxon>
        <taxon>Euteleostomi</taxon>
        <taxon>Actinopterygii</taxon>
        <taxon>Neopterygii</taxon>
        <taxon>Holostei</taxon>
        <taxon>Semionotiformes</taxon>
        <taxon>Lepisosteidae</taxon>
        <taxon>Atractosteus</taxon>
    </lineage>
</organism>
<sequence length="162" mass="18251">MSDAASVPYSPKIPNPASKLYSEYWLFSPKKVPPRQEASLSSLYVLDYTSRMAELGLDPGPPVLTLGGQTFTFLKGQWVSAASEKSSRVKQVLRKLKRMNRALEEENNYLRVRVELLLDMLTEATAHLQAHGQNWGYKTHKGRKTVSEDPMQTTLVEVSPNK</sequence>
<name>A0A8J7P0X3_ATRSP</name>
<dbReference type="PANTHER" id="PTHR21533">
    <property type="entry name" value="LEUCINE-RICH PROTEIN"/>
    <property type="match status" value="1"/>
</dbReference>